<dbReference type="Gene3D" id="3.40.50.1820">
    <property type="entry name" value="alpha/beta hydrolase"/>
    <property type="match status" value="1"/>
</dbReference>
<reference evidence="1 2" key="1">
    <citation type="journal article" date="2019" name="Int. J. Syst. Evol. Microbiol.">
        <title>The Global Catalogue of Microorganisms (GCM) 10K type strain sequencing project: providing services to taxonomists for standard genome sequencing and annotation.</title>
        <authorList>
            <consortium name="The Broad Institute Genomics Platform"/>
            <consortium name="The Broad Institute Genome Sequencing Center for Infectious Disease"/>
            <person name="Wu L."/>
            <person name="Ma J."/>
        </authorList>
    </citation>
    <scope>NUCLEOTIDE SEQUENCE [LARGE SCALE GENOMIC DNA]</scope>
    <source>
        <strain evidence="1 2">JCM 10303</strain>
    </source>
</reference>
<proteinExistence type="predicted"/>
<name>A0ABN1DRI9_SACER</name>
<dbReference type="InterPro" id="IPR029058">
    <property type="entry name" value="AB_hydrolase_fold"/>
</dbReference>
<evidence type="ECO:0008006" key="3">
    <source>
        <dbReference type="Google" id="ProtNLM"/>
    </source>
</evidence>
<dbReference type="Pfam" id="PF00756">
    <property type="entry name" value="Esterase"/>
    <property type="match status" value="1"/>
</dbReference>
<comment type="caution">
    <text evidence="1">The sequence shown here is derived from an EMBL/GenBank/DDBJ whole genome shotgun (WGS) entry which is preliminary data.</text>
</comment>
<dbReference type="InterPro" id="IPR050583">
    <property type="entry name" value="Mycobacterial_A85_antigen"/>
</dbReference>
<sequence>MVEPGALTAAGLGDLPRRGGPRDLERDYRAGQERAVAGLSIGGYGAMAYAFRNPGVFGAAASYSGAIDMLQGGTPMGIQSILVSQGLGAYDLWGNEYANRFRWMSHNPADNVEALRGVELYVSCGNGQPGPLDPPGQEYEAHEASSLESSRSFTDRLRQQGIAVTTNYYGNGTHAWERELHASWPTLARGWASRRRTCSGRAAAGRPGTHPREHATSKIVVLGGCERQARVALHESAEQLVDLGEHVDAELDA</sequence>
<dbReference type="SUPFAM" id="SSF53474">
    <property type="entry name" value="alpha/beta-Hydrolases"/>
    <property type="match status" value="1"/>
</dbReference>
<protein>
    <recommendedName>
        <fullName evidence="3">Esterase</fullName>
    </recommendedName>
</protein>
<keyword evidence="2" id="KW-1185">Reference proteome</keyword>
<dbReference type="Proteomes" id="UP001500729">
    <property type="component" value="Unassembled WGS sequence"/>
</dbReference>
<evidence type="ECO:0000313" key="1">
    <source>
        <dbReference type="EMBL" id="GAA0550345.1"/>
    </source>
</evidence>
<evidence type="ECO:0000313" key="2">
    <source>
        <dbReference type="Proteomes" id="UP001500729"/>
    </source>
</evidence>
<dbReference type="PANTHER" id="PTHR48098">
    <property type="entry name" value="ENTEROCHELIN ESTERASE-RELATED"/>
    <property type="match status" value="1"/>
</dbReference>
<organism evidence="1 2">
    <name type="scientific">Saccharopolyspora erythraea</name>
    <name type="common">Streptomyces erythraeus</name>
    <dbReference type="NCBI Taxonomy" id="1836"/>
    <lineage>
        <taxon>Bacteria</taxon>
        <taxon>Bacillati</taxon>
        <taxon>Actinomycetota</taxon>
        <taxon>Actinomycetes</taxon>
        <taxon>Pseudonocardiales</taxon>
        <taxon>Pseudonocardiaceae</taxon>
        <taxon>Saccharopolyspora</taxon>
    </lineage>
</organism>
<dbReference type="EMBL" id="BAAAGS010000050">
    <property type="protein sequence ID" value="GAA0550345.1"/>
    <property type="molecule type" value="Genomic_DNA"/>
</dbReference>
<dbReference type="RefSeq" id="WP_011873647.1">
    <property type="nucleotide sequence ID" value="NZ_BAAAGS010000050.1"/>
</dbReference>
<accession>A0ABN1DRI9</accession>
<dbReference type="InterPro" id="IPR000801">
    <property type="entry name" value="Esterase-like"/>
</dbReference>
<dbReference type="PANTHER" id="PTHR48098:SF1">
    <property type="entry name" value="DIACYLGLYCEROL ACYLTRANSFERASE_MYCOLYLTRANSFERASE AG85A"/>
    <property type="match status" value="1"/>
</dbReference>
<gene>
    <name evidence="1" type="ORF">GCM10009533_56060</name>
</gene>